<keyword evidence="1" id="KW-1133">Transmembrane helix</keyword>
<keyword evidence="1" id="KW-0472">Membrane</keyword>
<reference evidence="2 3" key="1">
    <citation type="submission" date="2018-11" db="EMBL/GenBank/DDBJ databases">
        <title>Genomic Encyclopedia of Type Strains, Phase IV (KMG-IV): sequencing the most valuable type-strain genomes for metagenomic binning, comparative biology and taxonomic classification.</title>
        <authorList>
            <person name="Goeker M."/>
        </authorList>
    </citation>
    <scope>NUCLEOTIDE SEQUENCE [LARGE SCALE GENOMIC DNA]</scope>
    <source>
        <strain evidence="2 3">DSM 16974</strain>
    </source>
</reference>
<proteinExistence type="predicted"/>
<sequence length="274" mass="30978">MFTYMVFTRQILPFMYVGGMPLLFAVIAMVLKHQFKIDTSFLVLFVPMVVADVLIGIIYLVARSGRLRSLAAGLLSTVVISVSGVVMFHQQVVDELNLTAHYSQWGKPKVIGAHAASKLRQHNDIFPELEKGEVYLAYGVSDVTKAKRLIAKDDDVTVEPVSYLGALMTPLDGLEVTVEDNEFRVTGFEDDLDGFYVIVEGHANYIGKKGSRMEDPYLRVFVHKLVDLSSEDHKLGYVDLPLNYKTQMTERAVERIVRWRDSKKVHMQYVDEAI</sequence>
<feature type="transmembrane region" description="Helical" evidence="1">
    <location>
        <begin position="12"/>
        <end position="35"/>
    </location>
</feature>
<gene>
    <name evidence="2" type="ORF">EDC38_3140</name>
</gene>
<evidence type="ECO:0000313" key="2">
    <source>
        <dbReference type="EMBL" id="ROQ18166.1"/>
    </source>
</evidence>
<keyword evidence="1" id="KW-0812">Transmembrane</keyword>
<feature type="transmembrane region" description="Helical" evidence="1">
    <location>
        <begin position="41"/>
        <end position="62"/>
    </location>
</feature>
<evidence type="ECO:0000256" key="1">
    <source>
        <dbReference type="SAM" id="Phobius"/>
    </source>
</evidence>
<evidence type="ECO:0000313" key="3">
    <source>
        <dbReference type="Proteomes" id="UP000273643"/>
    </source>
</evidence>
<feature type="transmembrane region" description="Helical" evidence="1">
    <location>
        <begin position="69"/>
        <end position="88"/>
    </location>
</feature>
<comment type="caution">
    <text evidence="2">The sequence shown here is derived from an EMBL/GenBank/DDBJ whole genome shotgun (WGS) entry which is preliminary data.</text>
</comment>
<accession>A0A3N1NZS5</accession>
<organism evidence="2 3">
    <name type="scientific">Marinimicrobium koreense</name>
    <dbReference type="NCBI Taxonomy" id="306545"/>
    <lineage>
        <taxon>Bacteria</taxon>
        <taxon>Pseudomonadati</taxon>
        <taxon>Pseudomonadota</taxon>
        <taxon>Gammaproteobacteria</taxon>
        <taxon>Cellvibrionales</taxon>
        <taxon>Cellvibrionaceae</taxon>
        <taxon>Marinimicrobium</taxon>
    </lineage>
</organism>
<keyword evidence="3" id="KW-1185">Reference proteome</keyword>
<dbReference type="EMBL" id="RJUK01000003">
    <property type="protein sequence ID" value="ROQ18166.1"/>
    <property type="molecule type" value="Genomic_DNA"/>
</dbReference>
<dbReference type="RefSeq" id="WP_123639475.1">
    <property type="nucleotide sequence ID" value="NZ_RJUK01000003.1"/>
</dbReference>
<name>A0A3N1NZS5_9GAMM</name>
<dbReference type="Proteomes" id="UP000273643">
    <property type="component" value="Unassembled WGS sequence"/>
</dbReference>
<protein>
    <submittedName>
        <fullName evidence="2">Uncharacterized protein</fullName>
    </submittedName>
</protein>
<dbReference type="AlphaFoldDB" id="A0A3N1NZS5"/>